<dbReference type="Proteomes" id="UP000800092">
    <property type="component" value="Unassembled WGS sequence"/>
</dbReference>
<evidence type="ECO:0000313" key="1">
    <source>
        <dbReference type="EMBL" id="KAF2232000.1"/>
    </source>
</evidence>
<evidence type="ECO:0000313" key="2">
    <source>
        <dbReference type="Proteomes" id="UP000800092"/>
    </source>
</evidence>
<dbReference type="AlphaFoldDB" id="A0A6A6H2U0"/>
<reference evidence="1" key="1">
    <citation type="journal article" date="2020" name="Stud. Mycol.">
        <title>101 Dothideomycetes genomes: a test case for predicting lifestyles and emergence of pathogens.</title>
        <authorList>
            <person name="Haridas S."/>
            <person name="Albert R."/>
            <person name="Binder M."/>
            <person name="Bloem J."/>
            <person name="Labutti K."/>
            <person name="Salamov A."/>
            <person name="Andreopoulos B."/>
            <person name="Baker S."/>
            <person name="Barry K."/>
            <person name="Bills G."/>
            <person name="Bluhm B."/>
            <person name="Cannon C."/>
            <person name="Castanera R."/>
            <person name="Culley D."/>
            <person name="Daum C."/>
            <person name="Ezra D."/>
            <person name="Gonzalez J."/>
            <person name="Henrissat B."/>
            <person name="Kuo A."/>
            <person name="Liang C."/>
            <person name="Lipzen A."/>
            <person name="Lutzoni F."/>
            <person name="Magnuson J."/>
            <person name="Mondo S."/>
            <person name="Nolan M."/>
            <person name="Ohm R."/>
            <person name="Pangilinan J."/>
            <person name="Park H.-J."/>
            <person name="Ramirez L."/>
            <person name="Alfaro M."/>
            <person name="Sun H."/>
            <person name="Tritt A."/>
            <person name="Yoshinaga Y."/>
            <person name="Zwiers L.-H."/>
            <person name="Turgeon B."/>
            <person name="Goodwin S."/>
            <person name="Spatafora J."/>
            <person name="Crous P."/>
            <person name="Grigoriev I."/>
        </authorList>
    </citation>
    <scope>NUCLEOTIDE SEQUENCE</scope>
    <source>
        <strain evidence="1">Tuck. ex Michener</strain>
    </source>
</reference>
<sequence>MAPLSLPISAGAGVRAAHPSSGAASFLKQAVQAIQAAARLCILADWQGDNGHPRSTLCPPTGLDLAELVFPGLGESAILLRIIAALAQSTVPSSTRRLRIVLACPLIARPHRSSRSRCRATPA</sequence>
<proteinExistence type="predicted"/>
<keyword evidence="2" id="KW-1185">Reference proteome</keyword>
<protein>
    <submittedName>
        <fullName evidence="1">Uncharacterized protein</fullName>
    </submittedName>
</protein>
<name>A0A6A6H2U0_VIRVR</name>
<dbReference type="EMBL" id="ML991820">
    <property type="protein sequence ID" value="KAF2232000.1"/>
    <property type="molecule type" value="Genomic_DNA"/>
</dbReference>
<accession>A0A6A6H2U0</accession>
<gene>
    <name evidence="1" type="ORF">EV356DRAFT_535001</name>
</gene>
<organism evidence="1 2">
    <name type="scientific">Viridothelium virens</name>
    <name type="common">Speckled blister lichen</name>
    <name type="synonym">Trypethelium virens</name>
    <dbReference type="NCBI Taxonomy" id="1048519"/>
    <lineage>
        <taxon>Eukaryota</taxon>
        <taxon>Fungi</taxon>
        <taxon>Dikarya</taxon>
        <taxon>Ascomycota</taxon>
        <taxon>Pezizomycotina</taxon>
        <taxon>Dothideomycetes</taxon>
        <taxon>Dothideomycetes incertae sedis</taxon>
        <taxon>Trypetheliales</taxon>
        <taxon>Trypetheliaceae</taxon>
        <taxon>Viridothelium</taxon>
    </lineage>
</organism>